<dbReference type="KEGG" id="ess:ATZ33_14825"/>
<dbReference type="Proteomes" id="UP000183039">
    <property type="component" value="Unassembled WGS sequence"/>
</dbReference>
<dbReference type="AlphaFoldDB" id="A0A0S3KE79"/>
<dbReference type="OrthoDB" id="2199781at2"/>
<organism evidence="2 4">
    <name type="scientific">Enterococcus silesiacus</name>
    <dbReference type="NCBI Taxonomy" id="332949"/>
    <lineage>
        <taxon>Bacteria</taxon>
        <taxon>Bacillati</taxon>
        <taxon>Bacillota</taxon>
        <taxon>Bacilli</taxon>
        <taxon>Lactobacillales</taxon>
        <taxon>Enterococcaceae</taxon>
        <taxon>Enterococcus</taxon>
    </lineage>
</organism>
<protein>
    <submittedName>
        <fullName evidence="2">Uncharacterized protein</fullName>
    </submittedName>
</protein>
<dbReference type="Proteomes" id="UP000065511">
    <property type="component" value="Chromosome"/>
</dbReference>
<sequence>MDNDHKSTMKSISKLISQSSQSFFSAFLEDSKDKQSKNKEREEILNKLQVASAKKSLVVLQLKEVPTSQKFETVSGWIVSKSIGDSIMLRLQEDSQQIRMITVEHIKKVSTLSKNDKRLIQ</sequence>
<evidence type="ECO:0000313" key="3">
    <source>
        <dbReference type="Proteomes" id="UP000065511"/>
    </source>
</evidence>
<keyword evidence="3" id="KW-1185">Reference proteome</keyword>
<name>A0A0S3KE79_9ENTE</name>
<dbReference type="RefSeq" id="WP_071876082.1">
    <property type="nucleotide sequence ID" value="NZ_JXLC01000001.1"/>
</dbReference>
<evidence type="ECO:0000313" key="1">
    <source>
        <dbReference type="EMBL" id="ALS02602.1"/>
    </source>
</evidence>
<evidence type="ECO:0000313" key="4">
    <source>
        <dbReference type="Proteomes" id="UP000183039"/>
    </source>
</evidence>
<proteinExistence type="predicted"/>
<dbReference type="EMBL" id="CP013614">
    <property type="protein sequence ID" value="ALS02602.1"/>
    <property type="molecule type" value="Genomic_DNA"/>
</dbReference>
<reference evidence="1 3" key="2">
    <citation type="submission" date="2015-12" db="EMBL/GenBank/DDBJ databases">
        <authorList>
            <person name="Lauer A."/>
            <person name="Humrighouse B."/>
            <person name="Loparev V."/>
            <person name="Shewmaker P.L."/>
            <person name="Whitney A.M."/>
            <person name="McLaughlin R.W."/>
        </authorList>
    </citation>
    <scope>NUCLEOTIDE SEQUENCE [LARGE SCALE GENOMIC DNA]</scope>
    <source>
        <strain evidence="1 3">LMG 23085</strain>
    </source>
</reference>
<gene>
    <name evidence="1" type="ORF">ATZ33_14825</name>
    <name evidence="2" type="ORF">RV15_GL000075</name>
</gene>
<accession>A0A0S3KE79</accession>
<evidence type="ECO:0000313" key="2">
    <source>
        <dbReference type="EMBL" id="OJG93473.1"/>
    </source>
</evidence>
<reference evidence="2 4" key="1">
    <citation type="submission" date="2014-12" db="EMBL/GenBank/DDBJ databases">
        <title>Draft genome sequences of 29 type strains of Enterococci.</title>
        <authorList>
            <person name="Zhong Z."/>
            <person name="Sun Z."/>
            <person name="Liu W."/>
            <person name="Zhang W."/>
            <person name="Zhang H."/>
        </authorList>
    </citation>
    <scope>NUCLEOTIDE SEQUENCE [LARGE SCALE GENOMIC DNA]</scope>
    <source>
        <strain evidence="2 4">DSM 22801</strain>
    </source>
</reference>
<dbReference type="EMBL" id="JXLC01000001">
    <property type="protein sequence ID" value="OJG93473.1"/>
    <property type="molecule type" value="Genomic_DNA"/>
</dbReference>